<evidence type="ECO:0000313" key="6">
    <source>
        <dbReference type="EMBL" id="GGE32106.1"/>
    </source>
</evidence>
<dbReference type="PIRSF" id="PIRSF006060">
    <property type="entry name" value="AA_transporter"/>
    <property type="match status" value="1"/>
</dbReference>
<evidence type="ECO:0000256" key="2">
    <source>
        <dbReference type="ARBA" id="ARBA00022692"/>
    </source>
</evidence>
<feature type="transmembrane region" description="Helical" evidence="5">
    <location>
        <begin position="355"/>
        <end position="375"/>
    </location>
</feature>
<reference evidence="6" key="1">
    <citation type="journal article" date="2014" name="Int. J. Syst. Evol. Microbiol.">
        <title>Complete genome sequence of Corynebacterium casei LMG S-19264T (=DSM 44701T), isolated from a smear-ripened cheese.</title>
        <authorList>
            <consortium name="US DOE Joint Genome Institute (JGI-PGF)"/>
            <person name="Walter F."/>
            <person name="Albersmeier A."/>
            <person name="Kalinowski J."/>
            <person name="Ruckert C."/>
        </authorList>
    </citation>
    <scope>NUCLEOTIDE SEQUENCE</scope>
    <source>
        <strain evidence="6">CCM 7684</strain>
    </source>
</reference>
<organism evidence="6 7">
    <name type="scientific">Agaricicola taiwanensis</name>
    <dbReference type="NCBI Taxonomy" id="591372"/>
    <lineage>
        <taxon>Bacteria</taxon>
        <taxon>Pseudomonadati</taxon>
        <taxon>Pseudomonadota</taxon>
        <taxon>Alphaproteobacteria</taxon>
        <taxon>Rhodobacterales</taxon>
        <taxon>Paracoccaceae</taxon>
        <taxon>Agaricicola</taxon>
    </lineage>
</organism>
<dbReference type="AlphaFoldDB" id="A0A8J2VLY0"/>
<feature type="transmembrane region" description="Helical" evidence="5">
    <location>
        <begin position="387"/>
        <end position="406"/>
    </location>
</feature>
<dbReference type="RefSeq" id="WP_188408271.1">
    <property type="nucleotide sequence ID" value="NZ_BMCP01000001.1"/>
</dbReference>
<dbReference type="Proteomes" id="UP000602745">
    <property type="component" value="Unassembled WGS sequence"/>
</dbReference>
<accession>A0A8J2VLY0</accession>
<evidence type="ECO:0000256" key="3">
    <source>
        <dbReference type="ARBA" id="ARBA00022989"/>
    </source>
</evidence>
<feature type="transmembrane region" description="Helical" evidence="5">
    <location>
        <begin position="323"/>
        <end position="343"/>
    </location>
</feature>
<dbReference type="EMBL" id="BMCP01000001">
    <property type="protein sequence ID" value="GGE32106.1"/>
    <property type="molecule type" value="Genomic_DNA"/>
</dbReference>
<sequence>MATEAKPLASLSVLDGVAIMVGVVVGIGIFRTPPLVAANVGSDAAFIIVWLVGGFAVFIGALCYAELAASHPNVGGEYHFLRSAFGRNMAILFAWARCTVIQPGAIAAVAFVFGDYMQEIMSLGSYGGAIHAAIAVALLTGLNVLGTPQSKTLQIALTTLTLAAVGGVVVAGFVADPAAIPPSESSTGTTGALGMAMVFVLLTYGGWNEAAYMSGELRDAKRTMVRVLVYGTAVIVIAYTAVNLAFLGLLGLDGLRAADAPAAVVMRAAAGEAGVFALSLIVGLASLSTINGTIFTGARAYYALGRDMPQLPGVGDWDDRGDTPLNGLLVQGGLSLALVALGAATRDGFQSMVDFTAPVFWLFMLFVSLSLFVLRRAEPDIERPFKVPLYPVLPALFTLMCAGLLYSSLVYTGVGALMGVAVLIAGIPFLLIGRRQELPKPAE</sequence>
<comment type="subcellular location">
    <subcellularLocation>
        <location evidence="1">Membrane</location>
        <topology evidence="1">Multi-pass membrane protein</topology>
    </subcellularLocation>
</comment>
<dbReference type="Pfam" id="PF13520">
    <property type="entry name" value="AA_permease_2"/>
    <property type="match status" value="1"/>
</dbReference>
<keyword evidence="2 5" id="KW-0812">Transmembrane</keyword>
<feature type="transmembrane region" description="Helical" evidence="5">
    <location>
        <begin position="187"/>
        <end position="207"/>
    </location>
</feature>
<evidence type="ECO:0000256" key="5">
    <source>
        <dbReference type="SAM" id="Phobius"/>
    </source>
</evidence>
<feature type="transmembrane region" description="Helical" evidence="5">
    <location>
        <begin position="227"/>
        <end position="252"/>
    </location>
</feature>
<reference evidence="6" key="2">
    <citation type="submission" date="2020-09" db="EMBL/GenBank/DDBJ databases">
        <authorList>
            <person name="Sun Q."/>
            <person name="Sedlacek I."/>
        </authorList>
    </citation>
    <scope>NUCLEOTIDE SEQUENCE</scope>
    <source>
        <strain evidence="6">CCM 7684</strain>
    </source>
</reference>
<keyword evidence="3 5" id="KW-1133">Transmembrane helix</keyword>
<feature type="transmembrane region" description="Helical" evidence="5">
    <location>
        <begin position="275"/>
        <end position="302"/>
    </location>
</feature>
<dbReference type="PANTHER" id="PTHR11785">
    <property type="entry name" value="AMINO ACID TRANSPORTER"/>
    <property type="match status" value="1"/>
</dbReference>
<dbReference type="InterPro" id="IPR002293">
    <property type="entry name" value="AA/rel_permease1"/>
</dbReference>
<evidence type="ECO:0000256" key="4">
    <source>
        <dbReference type="ARBA" id="ARBA00023136"/>
    </source>
</evidence>
<dbReference type="GO" id="GO:0015179">
    <property type="term" value="F:L-amino acid transmembrane transporter activity"/>
    <property type="evidence" value="ECO:0007669"/>
    <property type="project" value="TreeGrafter"/>
</dbReference>
<dbReference type="InterPro" id="IPR050598">
    <property type="entry name" value="AminoAcid_Transporter"/>
</dbReference>
<dbReference type="Gene3D" id="1.20.1740.10">
    <property type="entry name" value="Amino acid/polyamine transporter I"/>
    <property type="match status" value="1"/>
</dbReference>
<feature type="transmembrane region" description="Helical" evidence="5">
    <location>
        <begin position="90"/>
        <end position="114"/>
    </location>
</feature>
<feature type="transmembrane region" description="Helical" evidence="5">
    <location>
        <begin position="153"/>
        <end position="175"/>
    </location>
</feature>
<name>A0A8J2VLY0_9RHOB</name>
<evidence type="ECO:0000256" key="1">
    <source>
        <dbReference type="ARBA" id="ARBA00004141"/>
    </source>
</evidence>
<evidence type="ECO:0000313" key="7">
    <source>
        <dbReference type="Proteomes" id="UP000602745"/>
    </source>
</evidence>
<feature type="transmembrane region" description="Helical" evidence="5">
    <location>
        <begin position="44"/>
        <end position="69"/>
    </location>
</feature>
<feature type="transmembrane region" description="Helical" evidence="5">
    <location>
        <begin position="12"/>
        <end position="32"/>
    </location>
</feature>
<feature type="transmembrane region" description="Helical" evidence="5">
    <location>
        <begin position="412"/>
        <end position="432"/>
    </location>
</feature>
<comment type="caution">
    <text evidence="6">The sequence shown here is derived from an EMBL/GenBank/DDBJ whole genome shotgun (WGS) entry which is preliminary data.</text>
</comment>
<dbReference type="PANTHER" id="PTHR11785:SF512">
    <property type="entry name" value="SOBREMESA, ISOFORM B"/>
    <property type="match status" value="1"/>
</dbReference>
<feature type="transmembrane region" description="Helical" evidence="5">
    <location>
        <begin position="126"/>
        <end position="146"/>
    </location>
</feature>
<proteinExistence type="predicted"/>
<gene>
    <name evidence="6" type="ORF">GCM10007276_06660</name>
</gene>
<keyword evidence="4 5" id="KW-0472">Membrane</keyword>
<dbReference type="GO" id="GO:0016020">
    <property type="term" value="C:membrane"/>
    <property type="evidence" value="ECO:0007669"/>
    <property type="project" value="UniProtKB-SubCell"/>
</dbReference>
<protein>
    <submittedName>
        <fullName evidence="6">Amino acid permease</fullName>
    </submittedName>
</protein>
<keyword evidence="7" id="KW-1185">Reference proteome</keyword>